<gene>
    <name evidence="2" type="ORF">GA0061102_1004180</name>
</gene>
<sequence length="202" mass="22766">MILDRLNVVTDRPSGPKLFGLRLNLNRRWLDACLSRAFRGNFPAVSGFSGCQSFLHDVGRRMRLSLSLAASLLLMPQIALCEESSEKAAPVIEHAVTGKQLDEWCEEEQALASVYVQGILDEAQRTKNLTIRATKQTPKNSSRYERYLQQFVGAFCLPPDLSNARATMIACKWMSEHSWQLERPASALIARSFKFAFPCLEE</sequence>
<name>A0A1C3UMB3_9HYPH</name>
<reference evidence="3" key="1">
    <citation type="submission" date="2016-08" db="EMBL/GenBank/DDBJ databases">
        <authorList>
            <person name="Varghese N."/>
            <person name="Submissions Spin"/>
        </authorList>
    </citation>
    <scope>NUCLEOTIDE SEQUENCE [LARGE SCALE GENOMIC DNA]</scope>
    <source>
        <strain evidence="3">HAMBI 2971</strain>
    </source>
</reference>
<dbReference type="AlphaFoldDB" id="A0A1C3UMB3"/>
<protein>
    <recommendedName>
        <fullName evidence="1">Rap1a immunity protein domain-containing protein</fullName>
    </recommendedName>
</protein>
<dbReference type="InterPro" id="IPR041238">
    <property type="entry name" value="Rap1a"/>
</dbReference>
<dbReference type="EMBL" id="FMAH01000004">
    <property type="protein sequence ID" value="SCB16477.1"/>
    <property type="molecule type" value="Genomic_DNA"/>
</dbReference>
<feature type="domain" description="Rap1a immunity protein" evidence="1">
    <location>
        <begin position="97"/>
        <end position="199"/>
    </location>
</feature>
<organism evidence="2 3">
    <name type="scientific">Rhizobium miluonense</name>
    <dbReference type="NCBI Taxonomy" id="411945"/>
    <lineage>
        <taxon>Bacteria</taxon>
        <taxon>Pseudomonadati</taxon>
        <taxon>Pseudomonadota</taxon>
        <taxon>Alphaproteobacteria</taxon>
        <taxon>Hyphomicrobiales</taxon>
        <taxon>Rhizobiaceae</taxon>
        <taxon>Rhizobium/Agrobacterium group</taxon>
        <taxon>Rhizobium</taxon>
    </lineage>
</organism>
<keyword evidence="3" id="KW-1185">Reference proteome</keyword>
<evidence type="ECO:0000313" key="2">
    <source>
        <dbReference type="EMBL" id="SCB16477.1"/>
    </source>
</evidence>
<dbReference type="Proteomes" id="UP000199435">
    <property type="component" value="Unassembled WGS sequence"/>
</dbReference>
<proteinExistence type="predicted"/>
<evidence type="ECO:0000313" key="3">
    <source>
        <dbReference type="Proteomes" id="UP000199435"/>
    </source>
</evidence>
<evidence type="ECO:0000259" key="1">
    <source>
        <dbReference type="Pfam" id="PF18602"/>
    </source>
</evidence>
<dbReference type="Pfam" id="PF18602">
    <property type="entry name" value="Rap1a"/>
    <property type="match status" value="1"/>
</dbReference>
<accession>A0A1C3UMB3</accession>